<evidence type="ECO:0000313" key="2">
    <source>
        <dbReference type="Proteomes" id="UP001202328"/>
    </source>
</evidence>
<evidence type="ECO:0000313" key="1">
    <source>
        <dbReference type="EMBL" id="KAI3885121.1"/>
    </source>
</evidence>
<proteinExistence type="predicted"/>
<dbReference type="Proteomes" id="UP001202328">
    <property type="component" value="Unassembled WGS sequence"/>
</dbReference>
<dbReference type="EMBL" id="JAJJMB010012161">
    <property type="protein sequence ID" value="KAI3885121.1"/>
    <property type="molecule type" value="Genomic_DNA"/>
</dbReference>
<protein>
    <submittedName>
        <fullName evidence="1">Uncharacterized protein</fullName>
    </submittedName>
</protein>
<dbReference type="AlphaFoldDB" id="A0AAD4XB42"/>
<name>A0AAD4XB42_9MAGN</name>
<comment type="caution">
    <text evidence="1">The sequence shown here is derived from an EMBL/GenBank/DDBJ whole genome shotgun (WGS) entry which is preliminary data.</text>
</comment>
<sequence>MSCFTIQQSSNKIQSTTVAGDDVTPPHLQLKCRFNDARGFNRGIRSLYQQKQKFRDNSYMVGKCMNKLPVPFKHLTTNV</sequence>
<organism evidence="1 2">
    <name type="scientific">Papaver atlanticum</name>
    <dbReference type="NCBI Taxonomy" id="357466"/>
    <lineage>
        <taxon>Eukaryota</taxon>
        <taxon>Viridiplantae</taxon>
        <taxon>Streptophyta</taxon>
        <taxon>Embryophyta</taxon>
        <taxon>Tracheophyta</taxon>
        <taxon>Spermatophyta</taxon>
        <taxon>Magnoliopsida</taxon>
        <taxon>Ranunculales</taxon>
        <taxon>Papaveraceae</taxon>
        <taxon>Papaveroideae</taxon>
        <taxon>Papaver</taxon>
    </lineage>
</organism>
<reference evidence="1" key="1">
    <citation type="submission" date="2022-04" db="EMBL/GenBank/DDBJ databases">
        <title>A functionally conserved STORR gene fusion in Papaver species that diverged 16.8 million years ago.</title>
        <authorList>
            <person name="Catania T."/>
        </authorList>
    </citation>
    <scope>NUCLEOTIDE SEQUENCE</scope>
    <source>
        <strain evidence="1">S-188037</strain>
    </source>
</reference>
<accession>A0AAD4XB42</accession>
<keyword evidence="2" id="KW-1185">Reference proteome</keyword>
<gene>
    <name evidence="1" type="ORF">MKW98_002513</name>
</gene>